<protein>
    <submittedName>
        <fullName evidence="2">Uncharacterized protein</fullName>
    </submittedName>
</protein>
<reference evidence="2" key="1">
    <citation type="submission" date="2020-03" db="EMBL/GenBank/DDBJ databases">
        <authorList>
            <person name="Weist P."/>
        </authorList>
    </citation>
    <scope>NUCLEOTIDE SEQUENCE</scope>
</reference>
<proteinExistence type="predicted"/>
<dbReference type="AlphaFoldDB" id="A0A9N7VMZ2"/>
<name>A0A9N7VMZ2_PLEPL</name>
<evidence type="ECO:0000313" key="2">
    <source>
        <dbReference type="EMBL" id="CAB1455947.1"/>
    </source>
</evidence>
<sequence length="148" mass="16069">MCMWDSKRCGSEVQPSTRPRGINGNQWTKLRWQPTFWPLPGWLPLVAPAARGIAQGENCSHGTPYLHLINNTPVTIVMRSQDSSPGAAGKPSQPESGGYAAIACSVSRCHLIASNEKKKHDGAVSQAIRQTCNLIMLTYQSDTDAPLP</sequence>
<keyword evidence="3" id="KW-1185">Reference proteome</keyword>
<accession>A0A9N7VMZ2</accession>
<feature type="compositionally biased region" description="Basic and acidic residues" evidence="1">
    <location>
        <begin position="1"/>
        <end position="10"/>
    </location>
</feature>
<evidence type="ECO:0000313" key="3">
    <source>
        <dbReference type="Proteomes" id="UP001153269"/>
    </source>
</evidence>
<organism evidence="2 3">
    <name type="scientific">Pleuronectes platessa</name>
    <name type="common">European plaice</name>
    <dbReference type="NCBI Taxonomy" id="8262"/>
    <lineage>
        <taxon>Eukaryota</taxon>
        <taxon>Metazoa</taxon>
        <taxon>Chordata</taxon>
        <taxon>Craniata</taxon>
        <taxon>Vertebrata</taxon>
        <taxon>Euteleostomi</taxon>
        <taxon>Actinopterygii</taxon>
        <taxon>Neopterygii</taxon>
        <taxon>Teleostei</taxon>
        <taxon>Neoteleostei</taxon>
        <taxon>Acanthomorphata</taxon>
        <taxon>Carangaria</taxon>
        <taxon>Pleuronectiformes</taxon>
        <taxon>Pleuronectoidei</taxon>
        <taxon>Pleuronectidae</taxon>
        <taxon>Pleuronectes</taxon>
    </lineage>
</organism>
<dbReference type="EMBL" id="CADEAL010004278">
    <property type="protein sequence ID" value="CAB1455947.1"/>
    <property type="molecule type" value="Genomic_DNA"/>
</dbReference>
<gene>
    <name evidence="2" type="ORF">PLEPLA_LOCUS43728</name>
</gene>
<comment type="caution">
    <text evidence="2">The sequence shown here is derived from an EMBL/GenBank/DDBJ whole genome shotgun (WGS) entry which is preliminary data.</text>
</comment>
<feature type="compositionally biased region" description="Polar residues" evidence="1">
    <location>
        <begin position="13"/>
        <end position="25"/>
    </location>
</feature>
<evidence type="ECO:0000256" key="1">
    <source>
        <dbReference type="SAM" id="MobiDB-lite"/>
    </source>
</evidence>
<dbReference type="Proteomes" id="UP001153269">
    <property type="component" value="Unassembled WGS sequence"/>
</dbReference>
<feature type="region of interest" description="Disordered" evidence="1">
    <location>
        <begin position="1"/>
        <end position="25"/>
    </location>
</feature>